<dbReference type="SUPFAM" id="SSF54373">
    <property type="entry name" value="FAD-linked reductases, C-terminal domain"/>
    <property type="match status" value="1"/>
</dbReference>
<dbReference type="SUPFAM" id="SSF51905">
    <property type="entry name" value="FAD/NAD(P)-binding domain"/>
    <property type="match status" value="1"/>
</dbReference>
<evidence type="ECO:0000313" key="3">
    <source>
        <dbReference type="EMBL" id="GGZ31140.1"/>
    </source>
</evidence>
<protein>
    <submittedName>
        <fullName evidence="3">Sarcosine oxidase subunit beta</fullName>
    </submittedName>
</protein>
<dbReference type="InterPro" id="IPR036188">
    <property type="entry name" value="FAD/NAD-bd_sf"/>
</dbReference>
<name>A0A918Q2Z2_9CAUL</name>
<dbReference type="InterPro" id="IPR006076">
    <property type="entry name" value="FAD-dep_OxRdtase"/>
</dbReference>
<keyword evidence="1" id="KW-0560">Oxidoreductase</keyword>
<dbReference type="PANTHER" id="PTHR13847:SF287">
    <property type="entry name" value="FAD-DEPENDENT OXIDOREDUCTASE DOMAIN-CONTAINING PROTEIN 1"/>
    <property type="match status" value="1"/>
</dbReference>
<dbReference type="Gene3D" id="3.30.9.10">
    <property type="entry name" value="D-Amino Acid Oxidase, subunit A, domain 2"/>
    <property type="match status" value="1"/>
</dbReference>
<sequence>MSQSVNNQSDVIIIGGGLMGASAAFFLRQRNRSVTLLETGLIGQQASGVNFGNVRRQGRPLFQLPLAGRASPIWRNMNALLGEDVEYIQSGHMRVCYRERAELADSFETYAREARQYGLDLEILSGNALRQKFPFLGPDVYAGSYSATDGHANPRLAAPAFGRAAARLGANICENTEVVRAEKDGVDFRVTAKGGRVFKAPVLLVTAGAWGNALSEQFGEPVPLTPRGPNMSVTEPVPYTLMPTVGVSTPLEIETVYFRQIPRGNIIIGGSTRAASYPDIRRAYVKPENTLTQLREIRRLVPALGRLNIIRTWSGIEGYMPDSLPAMGPSGTTSGLYYAFGFSGSGFQVGPAVGDVMAELIDEGATTTPIEMYDIRRLKPVAV</sequence>
<dbReference type="Proteomes" id="UP000662572">
    <property type="component" value="Unassembled WGS sequence"/>
</dbReference>
<keyword evidence="4" id="KW-1185">Reference proteome</keyword>
<accession>A0A918Q2Z2</accession>
<reference evidence="3" key="2">
    <citation type="submission" date="2020-09" db="EMBL/GenBank/DDBJ databases">
        <authorList>
            <person name="Sun Q."/>
            <person name="Kim S."/>
        </authorList>
    </citation>
    <scope>NUCLEOTIDE SEQUENCE</scope>
    <source>
        <strain evidence="3">KCTC 32296</strain>
    </source>
</reference>
<reference evidence="3" key="1">
    <citation type="journal article" date="2014" name="Int. J. Syst. Evol. Microbiol.">
        <title>Complete genome sequence of Corynebacterium casei LMG S-19264T (=DSM 44701T), isolated from a smear-ripened cheese.</title>
        <authorList>
            <consortium name="US DOE Joint Genome Institute (JGI-PGF)"/>
            <person name="Walter F."/>
            <person name="Albersmeier A."/>
            <person name="Kalinowski J."/>
            <person name="Ruckert C."/>
        </authorList>
    </citation>
    <scope>NUCLEOTIDE SEQUENCE</scope>
    <source>
        <strain evidence="3">KCTC 32296</strain>
    </source>
</reference>
<dbReference type="GO" id="GO:0005737">
    <property type="term" value="C:cytoplasm"/>
    <property type="evidence" value="ECO:0007669"/>
    <property type="project" value="TreeGrafter"/>
</dbReference>
<dbReference type="AlphaFoldDB" id="A0A918Q2Z2"/>
<dbReference type="RefSeq" id="WP_189485927.1">
    <property type="nucleotide sequence ID" value="NZ_BMZB01000001.1"/>
</dbReference>
<organism evidence="3 4">
    <name type="scientific">Asticcacaulis endophyticus</name>
    <dbReference type="NCBI Taxonomy" id="1395890"/>
    <lineage>
        <taxon>Bacteria</taxon>
        <taxon>Pseudomonadati</taxon>
        <taxon>Pseudomonadota</taxon>
        <taxon>Alphaproteobacteria</taxon>
        <taxon>Caulobacterales</taxon>
        <taxon>Caulobacteraceae</taxon>
        <taxon>Asticcacaulis</taxon>
    </lineage>
</organism>
<dbReference type="Gene3D" id="3.50.50.60">
    <property type="entry name" value="FAD/NAD(P)-binding domain"/>
    <property type="match status" value="1"/>
</dbReference>
<comment type="caution">
    <text evidence="3">The sequence shown here is derived from an EMBL/GenBank/DDBJ whole genome shotgun (WGS) entry which is preliminary data.</text>
</comment>
<feature type="domain" description="FAD dependent oxidoreductase" evidence="2">
    <location>
        <begin position="10"/>
        <end position="360"/>
    </location>
</feature>
<dbReference type="Pfam" id="PF01266">
    <property type="entry name" value="DAO"/>
    <property type="match status" value="1"/>
</dbReference>
<gene>
    <name evidence="3" type="ORF">GCM10011273_17110</name>
</gene>
<evidence type="ECO:0000313" key="4">
    <source>
        <dbReference type="Proteomes" id="UP000662572"/>
    </source>
</evidence>
<evidence type="ECO:0000256" key="1">
    <source>
        <dbReference type="ARBA" id="ARBA00023002"/>
    </source>
</evidence>
<proteinExistence type="predicted"/>
<dbReference type="EMBL" id="BMZB01000001">
    <property type="protein sequence ID" value="GGZ31140.1"/>
    <property type="molecule type" value="Genomic_DNA"/>
</dbReference>
<dbReference type="PANTHER" id="PTHR13847">
    <property type="entry name" value="SARCOSINE DEHYDROGENASE-RELATED"/>
    <property type="match status" value="1"/>
</dbReference>
<dbReference type="GO" id="GO:0016491">
    <property type="term" value="F:oxidoreductase activity"/>
    <property type="evidence" value="ECO:0007669"/>
    <property type="project" value="UniProtKB-KW"/>
</dbReference>
<evidence type="ECO:0000259" key="2">
    <source>
        <dbReference type="Pfam" id="PF01266"/>
    </source>
</evidence>